<sequence length="219" mass="25056">MIGSFFWISAIYFYCKYTMKLSDSSNWLFFAIVVAFMYFANLAVIQSKCSSPMPVFRATFLPWFLMFAPVLLALMMFPSWKTPFSNTFGYLVARIAGGNQALLDLLVPNQPLQYVYEDPSLLLNQFTTTNFETMFQSMKEVMVDDAVKKEALLQVVRLKEIISEWIWFLLGASVAISSSYTILMNTECTKSAEEYVLKHNIAMAETEEKVAPTLYTITD</sequence>
<keyword evidence="1" id="KW-0812">Transmembrane</keyword>
<organism evidence="2">
    <name type="scientific">viral metagenome</name>
    <dbReference type="NCBI Taxonomy" id="1070528"/>
    <lineage>
        <taxon>unclassified sequences</taxon>
        <taxon>metagenomes</taxon>
        <taxon>organismal metagenomes</taxon>
    </lineage>
</organism>
<name>A0A6C0HZQ9_9ZZZZ</name>
<evidence type="ECO:0000313" key="2">
    <source>
        <dbReference type="EMBL" id="QHT85343.1"/>
    </source>
</evidence>
<proteinExistence type="predicted"/>
<dbReference type="EMBL" id="MN740041">
    <property type="protein sequence ID" value="QHT85343.1"/>
    <property type="molecule type" value="Genomic_DNA"/>
</dbReference>
<keyword evidence="1" id="KW-1133">Transmembrane helix</keyword>
<feature type="transmembrane region" description="Helical" evidence="1">
    <location>
        <begin position="27"/>
        <end position="46"/>
    </location>
</feature>
<feature type="transmembrane region" description="Helical" evidence="1">
    <location>
        <begin position="165"/>
        <end position="183"/>
    </location>
</feature>
<dbReference type="AlphaFoldDB" id="A0A6C0HZQ9"/>
<accession>A0A6C0HZQ9</accession>
<protein>
    <submittedName>
        <fullName evidence="2">Uncharacterized protein</fullName>
    </submittedName>
</protein>
<reference evidence="2" key="1">
    <citation type="journal article" date="2020" name="Nature">
        <title>Giant virus diversity and host interactions through global metagenomics.</title>
        <authorList>
            <person name="Schulz F."/>
            <person name="Roux S."/>
            <person name="Paez-Espino D."/>
            <person name="Jungbluth S."/>
            <person name="Walsh D.A."/>
            <person name="Denef V.J."/>
            <person name="McMahon K.D."/>
            <person name="Konstantinidis K.T."/>
            <person name="Eloe-Fadrosh E.A."/>
            <person name="Kyrpides N.C."/>
            <person name="Woyke T."/>
        </authorList>
    </citation>
    <scope>NUCLEOTIDE SEQUENCE</scope>
    <source>
        <strain evidence="2">GVMAG-M-3300023184-17</strain>
    </source>
</reference>
<feature type="transmembrane region" description="Helical" evidence="1">
    <location>
        <begin position="58"/>
        <end position="77"/>
    </location>
</feature>
<evidence type="ECO:0000256" key="1">
    <source>
        <dbReference type="SAM" id="Phobius"/>
    </source>
</evidence>
<keyword evidence="1" id="KW-0472">Membrane</keyword>